<proteinExistence type="predicted"/>
<dbReference type="AlphaFoldDB" id="A0A0F9E3Z5"/>
<evidence type="ECO:0000313" key="1">
    <source>
        <dbReference type="EMBL" id="KKL24636.1"/>
    </source>
</evidence>
<dbReference type="EMBL" id="LAZR01036517">
    <property type="protein sequence ID" value="KKL24636.1"/>
    <property type="molecule type" value="Genomic_DNA"/>
</dbReference>
<name>A0A0F9E3Z5_9ZZZZ</name>
<gene>
    <name evidence="1" type="ORF">LCGC14_2413350</name>
</gene>
<sequence length="345" mass="35966">DTQVIVTIGPFVDVGDGFTPQTDIGLAGNEAELIKHGSNAVVDISGATWAAVTNCRGYYSLTLTTSHTDTEGQLTVVVQDDSDCLPVRNTFMVLNDNTYEAFFENASEMLTVNVTQVSGTSQTANDNGADINTLITQVGTAGNGLTSINLPNQTMDIVGDVTGNLSGSVGSVTGEVDLGKIKGTALTETNAGDLADSVTFFFDVDPTTTKTVDDVGAVASGGGSSLVLSVGNLGNYKEDNVIVFAWRSIDQGGAAVNPSSAGTIKIYKENSDVEVTAPTGITDTRGFDGITGVHLCVVDLSASTFYARNQDYSIVLTGATVDSQSVTAVVGTFSIEKRYVDEFER</sequence>
<reference evidence="1" key="1">
    <citation type="journal article" date="2015" name="Nature">
        <title>Complex archaea that bridge the gap between prokaryotes and eukaryotes.</title>
        <authorList>
            <person name="Spang A."/>
            <person name="Saw J.H."/>
            <person name="Jorgensen S.L."/>
            <person name="Zaremba-Niedzwiedzka K."/>
            <person name="Martijn J."/>
            <person name="Lind A.E."/>
            <person name="van Eijk R."/>
            <person name="Schleper C."/>
            <person name="Guy L."/>
            <person name="Ettema T.J."/>
        </authorList>
    </citation>
    <scope>NUCLEOTIDE SEQUENCE</scope>
</reference>
<comment type="caution">
    <text evidence="1">The sequence shown here is derived from an EMBL/GenBank/DDBJ whole genome shotgun (WGS) entry which is preliminary data.</text>
</comment>
<feature type="non-terminal residue" evidence="1">
    <location>
        <position position="1"/>
    </location>
</feature>
<organism evidence="1">
    <name type="scientific">marine sediment metagenome</name>
    <dbReference type="NCBI Taxonomy" id="412755"/>
    <lineage>
        <taxon>unclassified sequences</taxon>
        <taxon>metagenomes</taxon>
        <taxon>ecological metagenomes</taxon>
    </lineage>
</organism>
<accession>A0A0F9E3Z5</accession>
<protein>
    <submittedName>
        <fullName evidence="1">Uncharacterized protein</fullName>
    </submittedName>
</protein>